<feature type="transmembrane region" description="Helical" evidence="7">
    <location>
        <begin position="92"/>
        <end position="115"/>
    </location>
</feature>
<keyword evidence="3" id="KW-1003">Cell membrane</keyword>
<dbReference type="EMBL" id="QJSP01000004">
    <property type="protein sequence ID" value="PYE18449.1"/>
    <property type="molecule type" value="Genomic_DNA"/>
</dbReference>
<feature type="transmembrane region" description="Helical" evidence="7">
    <location>
        <begin position="60"/>
        <end position="80"/>
    </location>
</feature>
<feature type="transmembrane region" description="Helical" evidence="7">
    <location>
        <begin position="317"/>
        <end position="336"/>
    </location>
</feature>
<comment type="subcellular location">
    <subcellularLocation>
        <location evidence="1">Cell membrane</location>
        <topology evidence="1">Multi-pass membrane protein</topology>
    </subcellularLocation>
</comment>
<organism evidence="9 10">
    <name type="scientific">Williamsia limnetica</name>
    <dbReference type="NCBI Taxonomy" id="882452"/>
    <lineage>
        <taxon>Bacteria</taxon>
        <taxon>Bacillati</taxon>
        <taxon>Actinomycetota</taxon>
        <taxon>Actinomycetes</taxon>
        <taxon>Mycobacteriales</taxon>
        <taxon>Nocardiaceae</taxon>
        <taxon>Williamsia</taxon>
    </lineage>
</organism>
<feature type="transmembrane region" description="Helical" evidence="7">
    <location>
        <begin position="151"/>
        <end position="172"/>
    </location>
</feature>
<dbReference type="AlphaFoldDB" id="A0A318RK63"/>
<feature type="transmembrane region" description="Helical" evidence="7">
    <location>
        <begin position="121"/>
        <end position="144"/>
    </location>
</feature>
<dbReference type="CDD" id="cd17321">
    <property type="entry name" value="MFS_MMR_MDR_like"/>
    <property type="match status" value="1"/>
</dbReference>
<evidence type="ECO:0000256" key="6">
    <source>
        <dbReference type="ARBA" id="ARBA00023136"/>
    </source>
</evidence>
<dbReference type="PROSITE" id="PS50850">
    <property type="entry name" value="MFS"/>
    <property type="match status" value="1"/>
</dbReference>
<dbReference type="NCBIfam" id="TIGR00711">
    <property type="entry name" value="efflux_EmrB"/>
    <property type="match status" value="1"/>
</dbReference>
<evidence type="ECO:0000256" key="2">
    <source>
        <dbReference type="ARBA" id="ARBA00022448"/>
    </source>
</evidence>
<keyword evidence="6 7" id="KW-0472">Membrane</keyword>
<dbReference type="Gene3D" id="1.20.1720.10">
    <property type="entry name" value="Multidrug resistance protein D"/>
    <property type="match status" value="1"/>
</dbReference>
<dbReference type="Gene3D" id="1.20.1250.20">
    <property type="entry name" value="MFS general substrate transporter like domains"/>
    <property type="match status" value="1"/>
</dbReference>
<dbReference type="SUPFAM" id="SSF103473">
    <property type="entry name" value="MFS general substrate transporter"/>
    <property type="match status" value="1"/>
</dbReference>
<feature type="transmembrane region" description="Helical" evidence="7">
    <location>
        <begin position="500"/>
        <end position="522"/>
    </location>
</feature>
<feature type="transmembrane region" description="Helical" evidence="7">
    <location>
        <begin position="210"/>
        <end position="231"/>
    </location>
</feature>
<evidence type="ECO:0000256" key="4">
    <source>
        <dbReference type="ARBA" id="ARBA00022692"/>
    </source>
</evidence>
<evidence type="ECO:0000313" key="9">
    <source>
        <dbReference type="EMBL" id="PYE18449.1"/>
    </source>
</evidence>
<evidence type="ECO:0000259" key="8">
    <source>
        <dbReference type="PROSITE" id="PS50850"/>
    </source>
</evidence>
<keyword evidence="2" id="KW-0813">Transport</keyword>
<evidence type="ECO:0000313" key="10">
    <source>
        <dbReference type="Proteomes" id="UP000247591"/>
    </source>
</evidence>
<dbReference type="InterPro" id="IPR004638">
    <property type="entry name" value="EmrB-like"/>
</dbReference>
<feature type="transmembrane region" description="Helical" evidence="7">
    <location>
        <begin position="345"/>
        <end position="365"/>
    </location>
</feature>
<feature type="transmembrane region" description="Helical" evidence="7">
    <location>
        <begin position="243"/>
        <end position="262"/>
    </location>
</feature>
<dbReference type="PANTHER" id="PTHR42718">
    <property type="entry name" value="MAJOR FACILITATOR SUPERFAMILY MULTIDRUG TRANSPORTER MFSC"/>
    <property type="match status" value="1"/>
</dbReference>
<evidence type="ECO:0000256" key="3">
    <source>
        <dbReference type="ARBA" id="ARBA00022475"/>
    </source>
</evidence>
<reference evidence="9 10" key="1">
    <citation type="submission" date="2018-06" db="EMBL/GenBank/DDBJ databases">
        <title>Genomic Encyclopedia of Type Strains, Phase IV (KMG-IV): sequencing the most valuable type-strain genomes for metagenomic binning, comparative biology and taxonomic classification.</title>
        <authorList>
            <person name="Goeker M."/>
        </authorList>
    </citation>
    <scope>NUCLEOTIDE SEQUENCE [LARGE SCALE GENOMIC DNA]</scope>
    <source>
        <strain evidence="9 10">DSM 45521</strain>
    </source>
</reference>
<dbReference type="InterPro" id="IPR011701">
    <property type="entry name" value="MFS"/>
</dbReference>
<feature type="transmembrane region" description="Helical" evidence="7">
    <location>
        <begin position="282"/>
        <end position="305"/>
    </location>
</feature>
<dbReference type="GO" id="GO:0022857">
    <property type="term" value="F:transmembrane transporter activity"/>
    <property type="evidence" value="ECO:0007669"/>
    <property type="project" value="InterPro"/>
</dbReference>
<keyword evidence="5 7" id="KW-1133">Transmembrane helix</keyword>
<name>A0A318RK63_WILLI</name>
<feature type="domain" description="Major facilitator superfamily (MFS) profile" evidence="8">
    <location>
        <begin position="25"/>
        <end position="526"/>
    </location>
</feature>
<evidence type="ECO:0000256" key="1">
    <source>
        <dbReference type="ARBA" id="ARBA00004651"/>
    </source>
</evidence>
<sequence>MSHRAPDHTPPPPSPGGVAPHARTTLIVVCLGVFMLLLDMTIVSAALADIQSDLSADLSGLQWVVDGYALPMAAFLLTAATLGDRLGRKRMYVGGLILFVAASIGCALAGSITVLDAVRVVQGLGGAIMLGVSLPMIAAVYPAGTGRSTAIAIYGAVMGAGSAAGPLLGGALVDAFGWPSIFLVNIPIGAIALVFALMRVNESLGDTTRRVDVVGTVTLSITLVAAVYAIIEGNAKGWTSPLILGLFALAALFAIAFVVWELRVSDPLMDLSVVRRPGFAGVSLAAFITSGTLIAATNYLALYFMNTLQFTPFEAGVRALPLTIACVIGAPLGMVITRKLPMHQVVPLSTALIAAGLWAMTGISADTGWTHFITGMVVAGLGVGMMSAIASDAALTFVREADAGMATGVVSTARQVGTVIGIAGMGALFTHFATASARDDLGSLTVGGVPVDVPASDSAAITDGLGSGAGLQILSFIPEQYSAALTEITRLIRDSSAAGLQAALLAAATAATVFTLVVYGLIRADRHRSASAAAPERELHDGHPAHSSSQ</sequence>
<feature type="transmembrane region" description="Helical" evidence="7">
    <location>
        <begin position="371"/>
        <end position="395"/>
    </location>
</feature>
<evidence type="ECO:0000256" key="5">
    <source>
        <dbReference type="ARBA" id="ARBA00022989"/>
    </source>
</evidence>
<dbReference type="Pfam" id="PF07690">
    <property type="entry name" value="MFS_1"/>
    <property type="match status" value="1"/>
</dbReference>
<protein>
    <submittedName>
        <fullName evidence="9">EmrB/QacA subfamily drug resistance transporter</fullName>
    </submittedName>
</protein>
<feature type="transmembrane region" description="Helical" evidence="7">
    <location>
        <begin position="26"/>
        <end position="48"/>
    </location>
</feature>
<dbReference type="PANTHER" id="PTHR42718:SF49">
    <property type="entry name" value="EXPORT PROTEIN"/>
    <property type="match status" value="1"/>
</dbReference>
<dbReference type="RefSeq" id="WP_245937805.1">
    <property type="nucleotide sequence ID" value="NZ_QJSP01000004.1"/>
</dbReference>
<gene>
    <name evidence="9" type="ORF">DFR67_10428</name>
</gene>
<feature type="transmembrane region" description="Helical" evidence="7">
    <location>
        <begin position="416"/>
        <end position="434"/>
    </location>
</feature>
<proteinExistence type="predicted"/>
<evidence type="ECO:0000256" key="7">
    <source>
        <dbReference type="SAM" id="Phobius"/>
    </source>
</evidence>
<keyword evidence="10" id="KW-1185">Reference proteome</keyword>
<dbReference type="InterPro" id="IPR036259">
    <property type="entry name" value="MFS_trans_sf"/>
</dbReference>
<dbReference type="Proteomes" id="UP000247591">
    <property type="component" value="Unassembled WGS sequence"/>
</dbReference>
<dbReference type="GO" id="GO:0005886">
    <property type="term" value="C:plasma membrane"/>
    <property type="evidence" value="ECO:0007669"/>
    <property type="project" value="UniProtKB-SubCell"/>
</dbReference>
<dbReference type="InterPro" id="IPR020846">
    <property type="entry name" value="MFS_dom"/>
</dbReference>
<keyword evidence="4 7" id="KW-0812">Transmembrane</keyword>
<comment type="caution">
    <text evidence="9">The sequence shown here is derived from an EMBL/GenBank/DDBJ whole genome shotgun (WGS) entry which is preliminary data.</text>
</comment>
<accession>A0A318RK63</accession>
<feature type="transmembrane region" description="Helical" evidence="7">
    <location>
        <begin position="178"/>
        <end position="198"/>
    </location>
</feature>